<organism evidence="23 24">
    <name type="scientific">Lipomyces tetrasporus</name>
    <dbReference type="NCBI Taxonomy" id="54092"/>
    <lineage>
        <taxon>Eukaryota</taxon>
        <taxon>Fungi</taxon>
        <taxon>Dikarya</taxon>
        <taxon>Ascomycota</taxon>
        <taxon>Saccharomycotina</taxon>
        <taxon>Lipomycetes</taxon>
        <taxon>Lipomycetales</taxon>
        <taxon>Lipomycetaceae</taxon>
        <taxon>Lipomyces</taxon>
    </lineage>
</organism>
<dbReference type="GeneID" id="80886755"/>
<feature type="compositionally biased region" description="Basic and acidic residues" evidence="19">
    <location>
        <begin position="1330"/>
        <end position="1344"/>
    </location>
</feature>
<evidence type="ECO:0000256" key="19">
    <source>
        <dbReference type="SAM" id="MobiDB-lite"/>
    </source>
</evidence>
<comment type="function">
    <text evidence="15">Catalytic component of the SWR1 complex which mediates the ATP-dependent exchange of histone H2A for the H2A variant HZT1 leading to transcriptional regulation of selected genes by chromatin remodeling.</text>
</comment>
<evidence type="ECO:0000256" key="17">
    <source>
        <dbReference type="ARBA" id="ARBA00047995"/>
    </source>
</evidence>
<name>A0AAD7QW30_9ASCO</name>
<feature type="compositionally biased region" description="Polar residues" evidence="19">
    <location>
        <begin position="1"/>
        <end position="10"/>
    </location>
</feature>
<keyword evidence="14" id="KW-0539">Nucleus</keyword>
<keyword evidence="6" id="KW-0378">Hydrolase</keyword>
<evidence type="ECO:0000256" key="1">
    <source>
        <dbReference type="ARBA" id="ARBA00004123"/>
    </source>
</evidence>
<evidence type="ECO:0000256" key="8">
    <source>
        <dbReference type="ARBA" id="ARBA00022840"/>
    </source>
</evidence>
<comment type="catalytic activity">
    <reaction evidence="17">
        <text>ATP + H2O = ADP + phosphate + H(+)</text>
        <dbReference type="Rhea" id="RHEA:13065"/>
        <dbReference type="ChEBI" id="CHEBI:15377"/>
        <dbReference type="ChEBI" id="CHEBI:15378"/>
        <dbReference type="ChEBI" id="CHEBI:30616"/>
        <dbReference type="ChEBI" id="CHEBI:43474"/>
        <dbReference type="ChEBI" id="CHEBI:456216"/>
        <dbReference type="EC" id="3.6.4.12"/>
    </reaction>
</comment>
<evidence type="ECO:0000256" key="3">
    <source>
        <dbReference type="ARBA" id="ARBA00011826"/>
    </source>
</evidence>
<dbReference type="Pfam" id="PF07529">
    <property type="entry name" value="HSA"/>
    <property type="match status" value="1"/>
</dbReference>
<feature type="domain" description="Helicase C-terminal" evidence="21">
    <location>
        <begin position="1067"/>
        <end position="1220"/>
    </location>
</feature>
<dbReference type="GO" id="GO:0005524">
    <property type="term" value="F:ATP binding"/>
    <property type="evidence" value="ECO:0007669"/>
    <property type="project" value="UniProtKB-KW"/>
</dbReference>
<evidence type="ECO:0000256" key="14">
    <source>
        <dbReference type="ARBA" id="ARBA00023242"/>
    </source>
</evidence>
<dbReference type="PROSITE" id="PS51192">
    <property type="entry name" value="HELICASE_ATP_BIND_1"/>
    <property type="match status" value="1"/>
</dbReference>
<dbReference type="CDD" id="cd18003">
    <property type="entry name" value="DEXQc_SRCAP"/>
    <property type="match status" value="1"/>
</dbReference>
<dbReference type="Gene3D" id="3.40.50.300">
    <property type="entry name" value="P-loop containing nucleotide triphosphate hydrolases"/>
    <property type="match status" value="1"/>
</dbReference>
<evidence type="ECO:0000256" key="18">
    <source>
        <dbReference type="ARBA" id="ARBA00074297"/>
    </source>
</evidence>
<dbReference type="GO" id="GO:0000812">
    <property type="term" value="C:Swr1 complex"/>
    <property type="evidence" value="ECO:0007669"/>
    <property type="project" value="TreeGrafter"/>
</dbReference>
<keyword evidence="5" id="KW-0547">Nucleotide-binding</keyword>
<dbReference type="GO" id="GO:0042393">
    <property type="term" value="F:histone binding"/>
    <property type="evidence" value="ECO:0007669"/>
    <property type="project" value="TreeGrafter"/>
</dbReference>
<gene>
    <name evidence="23" type="ORF">POJ06DRAFT_80684</name>
</gene>
<evidence type="ECO:0000256" key="4">
    <source>
        <dbReference type="ARBA" id="ARBA00012551"/>
    </source>
</evidence>
<dbReference type="GO" id="GO:0003677">
    <property type="term" value="F:DNA binding"/>
    <property type="evidence" value="ECO:0007669"/>
    <property type="project" value="UniProtKB-KW"/>
</dbReference>
<dbReference type="InterPro" id="IPR027417">
    <property type="entry name" value="P-loop_NTPase"/>
</dbReference>
<dbReference type="InterPro" id="IPR050520">
    <property type="entry name" value="INO80/SWR1_helicase"/>
</dbReference>
<dbReference type="EC" id="3.6.4.12" evidence="4"/>
<evidence type="ECO:0000256" key="10">
    <source>
        <dbReference type="ARBA" id="ARBA00023015"/>
    </source>
</evidence>
<dbReference type="InterPro" id="IPR014012">
    <property type="entry name" value="HSA_dom"/>
</dbReference>
<dbReference type="Pfam" id="PF00176">
    <property type="entry name" value="SNF2-rel_dom"/>
    <property type="match status" value="1"/>
</dbReference>
<evidence type="ECO:0000256" key="9">
    <source>
        <dbReference type="ARBA" id="ARBA00022853"/>
    </source>
</evidence>
<evidence type="ECO:0000256" key="11">
    <source>
        <dbReference type="ARBA" id="ARBA00023125"/>
    </source>
</evidence>
<comment type="similarity">
    <text evidence="2">Belongs to the SNF2/RAD54 helicase family. SWR1 subfamily.</text>
</comment>
<evidence type="ECO:0000259" key="20">
    <source>
        <dbReference type="PROSITE" id="PS51192"/>
    </source>
</evidence>
<sequence>MARSGVTRTSMPRLRTTLPNGASKVESGNLVNDGSPKSSGDSVIASERVLRHTPARGPAPSILRPQKRSPSSPLKNSNAATNVSSKSEMPRRPVGRPRKKHSLQPSSTVKSKPDSVEPSPKRLRSLRGKYAANTDKARHDHAEGDNTVSSGESKQEDQEDHVPRIKIKYSIPKPIIAQPAHIPAPPVFNSLDLYLDSFRSLEADDVTEEVFHRRVDEEAKLRQSIDEAIALGKLNVDIDSSSQGITANTLKRPFDPPRTRSHRDHILSHAIYLSKLAADERKNHNSRAKKVASMVQLHFKRLSGADEKERRLEEKRLRQLAKRTAMEVKRKWRLAEKVVRQKFVQRQQEQQRLAGRLQLNSILDHSTQLLEARKDQLRAKNEIDNDDNSIFDESESDIVLDSELDTTSVEDSEDERMDDSQSQVEVETEDTKEFVVDESQTSRRSLGLADLYGASELQQSHETVSAEAHDLISDAIPDAENEPKMVEANDSHDTEASISYPVTSENRMTPSTPSGAARTKIPFLLRGTLREYQHSGLDWLAGLYNSGTNGILADEMGLGKTIQTIALLSYLACEKEIWGPHLIVVPTSVMLNWEMEFKRFAPGFRILTYYGNPIQRKEKRRGWNNDDSWDVCITSYQLVIHDQNAFRRKQWQYMILDEAHNIKNFRSQRWQALLNFKANRRLLLTGTPLQNSLIELWSLLYFLMPSSKDASSVMANGFASLSDFQDWFSHPVDKLIEGNYSKQNDEAWSTISKLHKVLRPYLLRRLKADVEKQMPAKFEHIVYCKLSKRQRYLYDDFMSRAQTKETLASGNFLSIINCLMQLRKVCNHPDLFEVRPIVTSFAMERSAIASYEIKELLIRKRLLAEMSENEVNLEFLNLVPAKNEQLSTTQANSSRVLCANDDIERDWGTLTSSVDLEFSTDFTSISGYRESVLYHRKIANAERLRQILYKNHYRCAKAPLYGKNLIETCRISVPKGKREPWLREYPCDKLVLSVCDRAHLMRDAIEHFAFVTPNVVTLDLWRLVFPGISTTMYSDIRQKYDNPMHQAQVKLSIAFPDKRLLQYDCGKLQRLAILLRDLNAGGHRALIFTQMTRVLDILEQFLNIHGYRYLRLDGATKIEQRQIMTERFNSDPKITVFILSTRSGGLGINLTGADTVIFYDSDWNPSMDKQCQDRCHRIGQTRDVHIYRFVSEYTIESNILRKANQKRMLDDIVIQEGDFTTDYFTKLSLSDMLGSESDERTTAALDLQVRGLKGGLEKALAQAEDEDDAIAARVAMKEARVDANDFYEPDAGTSVDRDTAETTPVPTVPKGSAIGSSAATPSRMAVDVNGEDKSVEVSDNQSDREGDEDDEEDDGIGSVDDYMIRFIEMGYYWD</sequence>
<dbReference type="Pfam" id="PF00271">
    <property type="entry name" value="Helicase_C"/>
    <property type="match status" value="1"/>
</dbReference>
<evidence type="ECO:0000256" key="15">
    <source>
        <dbReference type="ARBA" id="ARBA00037570"/>
    </source>
</evidence>
<feature type="compositionally biased region" description="Basic residues" evidence="19">
    <location>
        <begin position="93"/>
        <end position="102"/>
    </location>
</feature>
<proteinExistence type="inferred from homology"/>
<dbReference type="PANTHER" id="PTHR45685:SF1">
    <property type="entry name" value="HELICASE SRCAP"/>
    <property type="match status" value="1"/>
</dbReference>
<feature type="compositionally biased region" description="Basic and acidic residues" evidence="19">
    <location>
        <begin position="153"/>
        <end position="162"/>
    </location>
</feature>
<dbReference type="Proteomes" id="UP001217417">
    <property type="component" value="Unassembled WGS sequence"/>
</dbReference>
<reference evidence="23" key="1">
    <citation type="submission" date="2023-03" db="EMBL/GenBank/DDBJ databases">
        <title>Near-Complete genome sequence of Lipomyces tetrasporous NRRL Y-64009, an oleaginous yeast capable of growing on lignocellulosic hydrolysates.</title>
        <authorList>
            <consortium name="Lawrence Berkeley National Laboratory"/>
            <person name="Jagtap S.S."/>
            <person name="Liu J.-J."/>
            <person name="Walukiewicz H.E."/>
            <person name="Pangilinan J."/>
            <person name="Lipzen A."/>
            <person name="Ahrendt S."/>
            <person name="Koriabine M."/>
            <person name="Cobaugh K."/>
            <person name="Salamov A."/>
            <person name="Yoshinaga Y."/>
            <person name="Ng V."/>
            <person name="Daum C."/>
            <person name="Grigoriev I.V."/>
            <person name="Slininger P.J."/>
            <person name="Dien B.S."/>
            <person name="Jin Y.-S."/>
            <person name="Rao C.V."/>
        </authorList>
    </citation>
    <scope>NUCLEOTIDE SEQUENCE</scope>
    <source>
        <strain evidence="23">NRRL Y-64009</strain>
    </source>
</reference>
<comment type="caution">
    <text evidence="23">The sequence shown here is derived from an EMBL/GenBank/DDBJ whole genome shotgun (WGS) entry which is preliminary data.</text>
</comment>
<dbReference type="InterPro" id="IPR000330">
    <property type="entry name" value="SNF2_N"/>
</dbReference>
<feature type="domain" description="HSA" evidence="22">
    <location>
        <begin position="250"/>
        <end position="322"/>
    </location>
</feature>
<evidence type="ECO:0000256" key="2">
    <source>
        <dbReference type="ARBA" id="ARBA00009220"/>
    </source>
</evidence>
<dbReference type="FunFam" id="3.40.50.300:FF:000655">
    <property type="entry name" value="Protein PHOTOPERIOD-INDEPENDENT EARLY FLOWERING 1"/>
    <property type="match status" value="1"/>
</dbReference>
<dbReference type="EMBL" id="JARPMG010000003">
    <property type="protein sequence ID" value="KAJ8102286.1"/>
    <property type="molecule type" value="Genomic_DNA"/>
</dbReference>
<feature type="region of interest" description="Disordered" evidence="19">
    <location>
        <begin position="1"/>
        <end position="162"/>
    </location>
</feature>
<evidence type="ECO:0000256" key="5">
    <source>
        <dbReference type="ARBA" id="ARBA00022741"/>
    </source>
</evidence>
<comment type="subunit">
    <text evidence="3">Component of the SWR1 chromatin-remodeling complex.</text>
</comment>
<dbReference type="GO" id="GO:0006338">
    <property type="term" value="P:chromatin remodeling"/>
    <property type="evidence" value="ECO:0007669"/>
    <property type="project" value="TreeGrafter"/>
</dbReference>
<dbReference type="PANTHER" id="PTHR45685">
    <property type="entry name" value="HELICASE SRCAP-RELATED"/>
    <property type="match status" value="1"/>
</dbReference>
<feature type="compositionally biased region" description="Polar residues" evidence="19">
    <location>
        <begin position="68"/>
        <end position="87"/>
    </location>
</feature>
<evidence type="ECO:0000313" key="24">
    <source>
        <dbReference type="Proteomes" id="UP001217417"/>
    </source>
</evidence>
<keyword evidence="11" id="KW-0238">DNA-binding</keyword>
<comment type="subcellular location">
    <subcellularLocation>
        <location evidence="1">Nucleus</location>
    </subcellularLocation>
</comment>
<evidence type="ECO:0000259" key="21">
    <source>
        <dbReference type="PROSITE" id="PS51194"/>
    </source>
</evidence>
<evidence type="ECO:0000256" key="13">
    <source>
        <dbReference type="ARBA" id="ARBA00023163"/>
    </source>
</evidence>
<feature type="region of interest" description="Disordered" evidence="19">
    <location>
        <begin position="1285"/>
        <end position="1359"/>
    </location>
</feature>
<evidence type="ECO:0000256" key="16">
    <source>
        <dbReference type="ARBA" id="ARBA00040599"/>
    </source>
</evidence>
<dbReference type="PROSITE" id="PS51194">
    <property type="entry name" value="HELICASE_CTER"/>
    <property type="match status" value="1"/>
</dbReference>
<keyword evidence="8" id="KW-0067">ATP-binding</keyword>
<dbReference type="SUPFAM" id="SSF52540">
    <property type="entry name" value="P-loop containing nucleoside triphosphate hydrolases"/>
    <property type="match status" value="2"/>
</dbReference>
<evidence type="ECO:0000256" key="6">
    <source>
        <dbReference type="ARBA" id="ARBA00022801"/>
    </source>
</evidence>
<protein>
    <recommendedName>
        <fullName evidence="16">Helicase SWR1</fullName>
        <ecNumber evidence="4">3.6.4.12</ecNumber>
    </recommendedName>
    <alternativeName>
        <fullName evidence="18">Helicase swr1</fullName>
    </alternativeName>
</protein>
<dbReference type="Gene3D" id="1.20.120.850">
    <property type="entry name" value="SWI2/SNF2 ATPases, N-terminal domain"/>
    <property type="match status" value="1"/>
</dbReference>
<dbReference type="SMART" id="SM00573">
    <property type="entry name" value="HSA"/>
    <property type="match status" value="1"/>
</dbReference>
<dbReference type="PROSITE" id="PS51204">
    <property type="entry name" value="HSA"/>
    <property type="match status" value="1"/>
</dbReference>
<dbReference type="RefSeq" id="XP_056045736.1">
    <property type="nucleotide sequence ID" value="XM_056191589.1"/>
</dbReference>
<dbReference type="GO" id="GO:0016887">
    <property type="term" value="F:ATP hydrolysis activity"/>
    <property type="evidence" value="ECO:0007669"/>
    <property type="project" value="TreeGrafter"/>
</dbReference>
<keyword evidence="9" id="KW-0156">Chromatin regulator</keyword>
<feature type="compositionally biased region" description="Acidic residues" evidence="19">
    <location>
        <begin position="1345"/>
        <end position="1355"/>
    </location>
</feature>
<keyword evidence="7" id="KW-0347">Helicase</keyword>
<dbReference type="InterPro" id="IPR049730">
    <property type="entry name" value="SNF2/RAD54-like_C"/>
</dbReference>
<dbReference type="CDD" id="cd18793">
    <property type="entry name" value="SF2_C_SNF"/>
    <property type="match status" value="1"/>
</dbReference>
<keyword evidence="13" id="KW-0804">Transcription</keyword>
<dbReference type="InterPro" id="IPR014001">
    <property type="entry name" value="Helicase_ATP-bd"/>
</dbReference>
<evidence type="ECO:0000259" key="22">
    <source>
        <dbReference type="PROSITE" id="PS51204"/>
    </source>
</evidence>
<feature type="compositionally biased region" description="Polar residues" evidence="19">
    <location>
        <begin position="29"/>
        <end position="41"/>
    </location>
</feature>
<dbReference type="InterPro" id="IPR038718">
    <property type="entry name" value="SNF2-like_sf"/>
</dbReference>
<feature type="compositionally biased region" description="Basic and acidic residues" evidence="19">
    <location>
        <begin position="135"/>
        <end position="144"/>
    </location>
</feature>
<accession>A0AAD7QW30</accession>
<evidence type="ECO:0000256" key="7">
    <source>
        <dbReference type="ARBA" id="ARBA00022806"/>
    </source>
</evidence>
<dbReference type="FunFam" id="1.20.120.850:FF:000009">
    <property type="entry name" value="SNF2 family helicase/ATPase (Swr1)"/>
    <property type="match status" value="1"/>
</dbReference>
<feature type="region of interest" description="Disordered" evidence="19">
    <location>
        <begin position="386"/>
        <end position="440"/>
    </location>
</feature>
<keyword evidence="10" id="KW-0805">Transcription regulation</keyword>
<feature type="domain" description="Helicase ATP-binding" evidence="20">
    <location>
        <begin position="541"/>
        <end position="706"/>
    </location>
</feature>
<dbReference type="FunFam" id="3.40.50.10810:FF:000005">
    <property type="entry name" value="Photoperiod-independent early flowering 1"/>
    <property type="match status" value="1"/>
</dbReference>
<feature type="compositionally biased region" description="Acidic residues" evidence="19">
    <location>
        <begin position="386"/>
        <end position="417"/>
    </location>
</feature>
<evidence type="ECO:0000256" key="12">
    <source>
        <dbReference type="ARBA" id="ARBA00023159"/>
    </source>
</evidence>
<evidence type="ECO:0000313" key="23">
    <source>
        <dbReference type="EMBL" id="KAJ8102286.1"/>
    </source>
</evidence>
<keyword evidence="24" id="KW-1185">Reference proteome</keyword>
<dbReference type="GO" id="GO:0003678">
    <property type="term" value="F:DNA helicase activity"/>
    <property type="evidence" value="ECO:0007669"/>
    <property type="project" value="UniProtKB-EC"/>
</dbReference>
<dbReference type="SMART" id="SM00487">
    <property type="entry name" value="DEXDc"/>
    <property type="match status" value="1"/>
</dbReference>
<dbReference type="Gene3D" id="3.40.50.10810">
    <property type="entry name" value="Tandem AAA-ATPase domain"/>
    <property type="match status" value="1"/>
</dbReference>
<dbReference type="SMART" id="SM00490">
    <property type="entry name" value="HELICc"/>
    <property type="match status" value="1"/>
</dbReference>
<dbReference type="InterPro" id="IPR001650">
    <property type="entry name" value="Helicase_C-like"/>
</dbReference>
<keyword evidence="12" id="KW-0010">Activator</keyword>